<keyword evidence="4" id="KW-0255">Endonuclease</keyword>
<evidence type="ECO:0000256" key="2">
    <source>
        <dbReference type="ARBA" id="ARBA00022695"/>
    </source>
</evidence>
<dbReference type="EMBL" id="JWZT01000573">
    <property type="protein sequence ID" value="KII73985.1"/>
    <property type="molecule type" value="Genomic_DNA"/>
</dbReference>
<dbReference type="Proteomes" id="UP000031668">
    <property type="component" value="Unassembled WGS sequence"/>
</dbReference>
<proteinExistence type="predicted"/>
<dbReference type="InterPro" id="IPR043502">
    <property type="entry name" value="DNA/RNA_pol_sf"/>
</dbReference>
<name>A0A0C2NCF9_THEKT</name>
<keyword evidence="3" id="KW-0540">Nuclease</keyword>
<dbReference type="AlphaFoldDB" id="A0A0C2NCF9"/>
<dbReference type="OrthoDB" id="5987979at2759"/>
<keyword evidence="2" id="KW-0548">Nucleotidyltransferase</keyword>
<dbReference type="PANTHER" id="PTHR34072:SF52">
    <property type="entry name" value="RIBONUCLEASE H"/>
    <property type="match status" value="1"/>
</dbReference>
<keyword evidence="1" id="KW-0808">Transferase</keyword>
<gene>
    <name evidence="8" type="ORF">RF11_05518</name>
</gene>
<keyword evidence="9" id="KW-1185">Reference proteome</keyword>
<evidence type="ECO:0000313" key="8">
    <source>
        <dbReference type="EMBL" id="KII73985.1"/>
    </source>
</evidence>
<dbReference type="SUPFAM" id="SSF56672">
    <property type="entry name" value="DNA/RNA polymerases"/>
    <property type="match status" value="1"/>
</dbReference>
<evidence type="ECO:0000256" key="1">
    <source>
        <dbReference type="ARBA" id="ARBA00022679"/>
    </source>
</evidence>
<accession>A0A0C2NCF9</accession>
<evidence type="ECO:0000256" key="4">
    <source>
        <dbReference type="ARBA" id="ARBA00022759"/>
    </source>
</evidence>
<dbReference type="Pfam" id="PF17917">
    <property type="entry name" value="RT_RNaseH"/>
    <property type="match status" value="1"/>
</dbReference>
<keyword evidence="6" id="KW-0695">RNA-directed DNA polymerase</keyword>
<dbReference type="GO" id="GO:0004519">
    <property type="term" value="F:endonuclease activity"/>
    <property type="evidence" value="ECO:0007669"/>
    <property type="project" value="UniProtKB-KW"/>
</dbReference>
<evidence type="ECO:0000256" key="5">
    <source>
        <dbReference type="ARBA" id="ARBA00022801"/>
    </source>
</evidence>
<evidence type="ECO:0000256" key="3">
    <source>
        <dbReference type="ARBA" id="ARBA00022722"/>
    </source>
</evidence>
<organism evidence="8 9">
    <name type="scientific">Thelohanellus kitauei</name>
    <name type="common">Myxosporean</name>
    <dbReference type="NCBI Taxonomy" id="669202"/>
    <lineage>
        <taxon>Eukaryota</taxon>
        <taxon>Metazoa</taxon>
        <taxon>Cnidaria</taxon>
        <taxon>Myxozoa</taxon>
        <taxon>Myxosporea</taxon>
        <taxon>Bivalvulida</taxon>
        <taxon>Platysporina</taxon>
        <taxon>Myxobolidae</taxon>
        <taxon>Thelohanellus</taxon>
    </lineage>
</organism>
<evidence type="ECO:0000259" key="7">
    <source>
        <dbReference type="Pfam" id="PF17917"/>
    </source>
</evidence>
<dbReference type="CDD" id="cd09274">
    <property type="entry name" value="RNase_HI_RT_Ty3"/>
    <property type="match status" value="1"/>
</dbReference>
<reference evidence="8 9" key="1">
    <citation type="journal article" date="2014" name="Genome Biol. Evol.">
        <title>The genome of the myxosporean Thelohanellus kitauei shows adaptations to nutrient acquisition within its fish host.</title>
        <authorList>
            <person name="Yang Y."/>
            <person name="Xiong J."/>
            <person name="Zhou Z."/>
            <person name="Huo F."/>
            <person name="Miao W."/>
            <person name="Ran C."/>
            <person name="Liu Y."/>
            <person name="Zhang J."/>
            <person name="Feng J."/>
            <person name="Wang M."/>
            <person name="Wang M."/>
            <person name="Wang L."/>
            <person name="Yao B."/>
        </authorList>
    </citation>
    <scope>NUCLEOTIDE SEQUENCE [LARGE SCALE GENOMIC DNA]</scope>
    <source>
        <strain evidence="8">Wuqing</strain>
    </source>
</reference>
<protein>
    <submittedName>
        <fullName evidence="8">Retrovirus-related Pol polyprotein</fullName>
    </submittedName>
</protein>
<comment type="caution">
    <text evidence="8">The sequence shown here is derived from an EMBL/GenBank/DDBJ whole genome shotgun (WGS) entry which is preliminary data.</text>
</comment>
<feature type="domain" description="Reverse transcriptase RNase H-like" evidence="7">
    <location>
        <begin position="12"/>
        <end position="116"/>
    </location>
</feature>
<dbReference type="GO" id="GO:0003964">
    <property type="term" value="F:RNA-directed DNA polymerase activity"/>
    <property type="evidence" value="ECO:0007669"/>
    <property type="project" value="UniProtKB-KW"/>
</dbReference>
<keyword evidence="5" id="KW-0378">Hydrolase</keyword>
<evidence type="ECO:0000256" key="6">
    <source>
        <dbReference type="ARBA" id="ARBA00022918"/>
    </source>
</evidence>
<sequence length="205" mass="23534">MLILPTIIGLLDNKRTFVVDCDASEYALGSVLSQIRDDGSEVVIQSAGKCLNDTEYRYSTIGKELMAIVFSFNKFRHYLLRCKFLLQTDPVPLELIQTSEKMGGQLARWLDLISEYDFEIKHRKELNIKTQTAFLDIVQRLTMTKQCQKLSNFTFSPNEIRTMQPNDPIIGVFLRDYFMNNLSKEKVGEDPIFLHLFTTNGAFSG</sequence>
<dbReference type="GO" id="GO:0016787">
    <property type="term" value="F:hydrolase activity"/>
    <property type="evidence" value="ECO:0007669"/>
    <property type="project" value="UniProtKB-KW"/>
</dbReference>
<dbReference type="FunFam" id="3.10.20.370:FF:000001">
    <property type="entry name" value="Retrovirus-related Pol polyprotein from transposon 17.6-like protein"/>
    <property type="match status" value="1"/>
</dbReference>
<evidence type="ECO:0000313" key="9">
    <source>
        <dbReference type="Proteomes" id="UP000031668"/>
    </source>
</evidence>
<dbReference type="InterPro" id="IPR041373">
    <property type="entry name" value="RT_RNaseH"/>
</dbReference>
<dbReference type="PANTHER" id="PTHR34072">
    <property type="entry name" value="ENZYMATIC POLYPROTEIN-RELATED"/>
    <property type="match status" value="1"/>
</dbReference>